<evidence type="ECO:0000313" key="8">
    <source>
        <dbReference type="EMBL" id="TQL50214.1"/>
    </source>
</evidence>
<evidence type="ECO:0000256" key="6">
    <source>
        <dbReference type="SAM" id="Phobius"/>
    </source>
</evidence>
<evidence type="ECO:0000256" key="3">
    <source>
        <dbReference type="ARBA" id="ARBA00022692"/>
    </source>
</evidence>
<dbReference type="NCBIfam" id="TIGR03954">
    <property type="entry name" value="integ_memb_HG"/>
    <property type="match status" value="1"/>
</dbReference>
<evidence type="ECO:0000256" key="5">
    <source>
        <dbReference type="ARBA" id="ARBA00023136"/>
    </source>
</evidence>
<dbReference type="Pfam" id="PF12823">
    <property type="entry name" value="DUF3817"/>
    <property type="match status" value="1"/>
</dbReference>
<dbReference type="Proteomes" id="UP000319516">
    <property type="component" value="Unassembled WGS sequence"/>
</dbReference>
<keyword evidence="9" id="KW-1185">Reference proteome</keyword>
<evidence type="ECO:0000256" key="2">
    <source>
        <dbReference type="ARBA" id="ARBA00022475"/>
    </source>
</evidence>
<reference evidence="8 9" key="1">
    <citation type="submission" date="2019-06" db="EMBL/GenBank/DDBJ databases">
        <title>Sequencing the genomes of 1000 actinobacteria strains.</title>
        <authorList>
            <person name="Klenk H.-P."/>
        </authorList>
    </citation>
    <scope>NUCLEOTIDE SEQUENCE [LARGE SCALE GENOMIC DNA]</scope>
    <source>
        <strain evidence="8 9">DSM 12335</strain>
    </source>
</reference>
<dbReference type="OrthoDB" id="9342687at2"/>
<evidence type="ECO:0000256" key="4">
    <source>
        <dbReference type="ARBA" id="ARBA00022989"/>
    </source>
</evidence>
<dbReference type="PANTHER" id="PTHR40077:SF2">
    <property type="entry name" value="MEMBRANE PROTEIN"/>
    <property type="match status" value="1"/>
</dbReference>
<comment type="caution">
    <text evidence="8">The sequence shown here is derived from an EMBL/GenBank/DDBJ whole genome shotgun (WGS) entry which is preliminary data.</text>
</comment>
<accession>A0A542YQL9</accession>
<name>A0A542YQL9_9MICO</name>
<evidence type="ECO:0000256" key="1">
    <source>
        <dbReference type="ARBA" id="ARBA00004651"/>
    </source>
</evidence>
<keyword evidence="4 6" id="KW-1133">Transmembrane helix</keyword>
<dbReference type="RefSeq" id="WP_141784372.1">
    <property type="nucleotide sequence ID" value="NZ_BAAAIK010000004.1"/>
</dbReference>
<keyword evidence="2" id="KW-1003">Cell membrane</keyword>
<feature type="transmembrane region" description="Helical" evidence="6">
    <location>
        <begin position="42"/>
        <end position="62"/>
    </location>
</feature>
<feature type="transmembrane region" description="Helical" evidence="6">
    <location>
        <begin position="68"/>
        <end position="87"/>
    </location>
</feature>
<dbReference type="AlphaFoldDB" id="A0A542YQL9"/>
<sequence length="111" mass="12628">MSDQAKLVFFRVMAFVVGVALLVLTLHMVLRYGFGNHVLDWWAMPHGFLYMVYLVAVMMLGFELRWGMGRIVGVMLAGVVPFLSFYVEHRVSRQARAQLAARADAPPTVRR</sequence>
<evidence type="ECO:0000259" key="7">
    <source>
        <dbReference type="Pfam" id="PF12823"/>
    </source>
</evidence>
<dbReference type="GO" id="GO:0005886">
    <property type="term" value="C:plasma membrane"/>
    <property type="evidence" value="ECO:0007669"/>
    <property type="project" value="UniProtKB-SubCell"/>
</dbReference>
<evidence type="ECO:0000313" key="9">
    <source>
        <dbReference type="Proteomes" id="UP000319516"/>
    </source>
</evidence>
<dbReference type="EMBL" id="VFOP01000001">
    <property type="protein sequence ID" value="TQL50214.1"/>
    <property type="molecule type" value="Genomic_DNA"/>
</dbReference>
<dbReference type="InterPro" id="IPR023845">
    <property type="entry name" value="DUF3817_TM"/>
</dbReference>
<keyword evidence="5 6" id="KW-0472">Membrane</keyword>
<comment type="subcellular location">
    <subcellularLocation>
        <location evidence="1">Cell membrane</location>
        <topology evidence="1">Multi-pass membrane protein</topology>
    </subcellularLocation>
</comment>
<protein>
    <submittedName>
        <fullName evidence="8">Integral membrane protein</fullName>
    </submittedName>
</protein>
<feature type="transmembrane region" description="Helical" evidence="6">
    <location>
        <begin position="12"/>
        <end position="30"/>
    </location>
</feature>
<organism evidence="8 9">
    <name type="scientific">Ornithinicoccus hortensis</name>
    <dbReference type="NCBI Taxonomy" id="82346"/>
    <lineage>
        <taxon>Bacteria</taxon>
        <taxon>Bacillati</taxon>
        <taxon>Actinomycetota</taxon>
        <taxon>Actinomycetes</taxon>
        <taxon>Micrococcales</taxon>
        <taxon>Intrasporangiaceae</taxon>
        <taxon>Ornithinicoccus</taxon>
    </lineage>
</organism>
<dbReference type="PANTHER" id="PTHR40077">
    <property type="entry name" value="MEMBRANE PROTEIN-RELATED"/>
    <property type="match status" value="1"/>
</dbReference>
<proteinExistence type="predicted"/>
<gene>
    <name evidence="8" type="ORF">FB467_1318</name>
</gene>
<keyword evidence="3 6" id="KW-0812">Transmembrane</keyword>
<feature type="domain" description="DUF3817" evidence="7">
    <location>
        <begin position="9"/>
        <end position="93"/>
    </location>
</feature>